<organism evidence="2 3">
    <name type="scientific">Polyrhizophydium stewartii</name>
    <dbReference type="NCBI Taxonomy" id="2732419"/>
    <lineage>
        <taxon>Eukaryota</taxon>
        <taxon>Fungi</taxon>
        <taxon>Fungi incertae sedis</taxon>
        <taxon>Chytridiomycota</taxon>
        <taxon>Chytridiomycota incertae sedis</taxon>
        <taxon>Chytridiomycetes</taxon>
        <taxon>Rhizophydiales</taxon>
        <taxon>Rhizophydiales incertae sedis</taxon>
        <taxon>Polyrhizophydium</taxon>
    </lineage>
</organism>
<keyword evidence="1" id="KW-0472">Membrane</keyword>
<evidence type="ECO:0000256" key="1">
    <source>
        <dbReference type="SAM" id="Phobius"/>
    </source>
</evidence>
<keyword evidence="1" id="KW-1133">Transmembrane helix</keyword>
<evidence type="ECO:0000313" key="2">
    <source>
        <dbReference type="EMBL" id="KAL2911398.1"/>
    </source>
</evidence>
<reference evidence="2 3" key="1">
    <citation type="submission" date="2023-09" db="EMBL/GenBank/DDBJ databases">
        <title>Pangenome analysis of Batrachochytrium dendrobatidis and related Chytrids.</title>
        <authorList>
            <person name="Yacoub M.N."/>
            <person name="Stajich J.E."/>
            <person name="James T.Y."/>
        </authorList>
    </citation>
    <scope>NUCLEOTIDE SEQUENCE [LARGE SCALE GENOMIC DNA]</scope>
    <source>
        <strain evidence="2 3">JEL0888</strain>
    </source>
</reference>
<feature type="transmembrane region" description="Helical" evidence="1">
    <location>
        <begin position="108"/>
        <end position="133"/>
    </location>
</feature>
<dbReference type="EMBL" id="JADGIZ020000113">
    <property type="protein sequence ID" value="KAL2911398.1"/>
    <property type="molecule type" value="Genomic_DNA"/>
</dbReference>
<evidence type="ECO:0008006" key="4">
    <source>
        <dbReference type="Google" id="ProtNLM"/>
    </source>
</evidence>
<protein>
    <recommendedName>
        <fullName evidence="4">G protein-coupled receptor</fullName>
    </recommendedName>
</protein>
<feature type="transmembrane region" description="Helical" evidence="1">
    <location>
        <begin position="253"/>
        <end position="274"/>
    </location>
</feature>
<feature type="transmembrane region" description="Helical" evidence="1">
    <location>
        <begin position="67"/>
        <end position="88"/>
    </location>
</feature>
<feature type="transmembrane region" description="Helical" evidence="1">
    <location>
        <begin position="145"/>
        <end position="167"/>
    </location>
</feature>
<feature type="transmembrane region" description="Helical" evidence="1">
    <location>
        <begin position="37"/>
        <end position="60"/>
    </location>
</feature>
<feature type="transmembrane region" description="Helical" evidence="1">
    <location>
        <begin position="200"/>
        <end position="220"/>
    </location>
</feature>
<accession>A0ABR4MVV5</accession>
<keyword evidence="3" id="KW-1185">Reference proteome</keyword>
<evidence type="ECO:0000313" key="3">
    <source>
        <dbReference type="Proteomes" id="UP001527925"/>
    </source>
</evidence>
<proteinExistence type="predicted"/>
<feature type="transmembrane region" description="Helical" evidence="1">
    <location>
        <begin position="408"/>
        <end position="431"/>
    </location>
</feature>
<comment type="caution">
    <text evidence="2">The sequence shown here is derived from an EMBL/GenBank/DDBJ whole genome shotgun (WGS) entry which is preliminary data.</text>
</comment>
<sequence>MSSAAGPAAAFGAVALAASSSKDEALLPLPLFGAEPAVTAAVPLSAIAILGASCTLAYSIRRGAVRGFSPAVIALMGLNVLALTLQAVQMLRSHISPPPNVLYVLRNIWMSMGTLAPSLLQIQVAAVFQGSLIRFSWLEQYRLPWVRLAAVMFHLALCSGMYLAGWAPHIEARTRLSRVSLLLKHFESILILREVFSGMYAVYALLVGACGIALNIYLLVSVRRNTTQRIPKEGEAMTLATLGKECVRPLQGLIVFVMILDISAFFSFGVSLPFASGDDGRIYNGLVQISLALFGMHMSAETIMFERVVMIFRNKMPKEYVASVGIDNWQLGADVDAPLEDMNATSGRLQGRIYRTAVSSPIVALCGVGLNIFILLCVRQNVAQRVYRGGKTPTLDTSRADRARAVQVLVLFVLAFELAAFCSFVSSMFFTEDSDGRLLYFGLIEISLALFGLHMTVETIMFEQVVMIFRNGANQADAEQARLLDIR</sequence>
<keyword evidence="1" id="KW-0812">Transmembrane</keyword>
<feature type="transmembrane region" description="Helical" evidence="1">
    <location>
        <begin position="437"/>
        <end position="457"/>
    </location>
</feature>
<dbReference type="Proteomes" id="UP001527925">
    <property type="component" value="Unassembled WGS sequence"/>
</dbReference>
<gene>
    <name evidence="2" type="ORF">HK105_209126</name>
</gene>
<name>A0ABR4MVV5_9FUNG</name>